<dbReference type="PANTHER" id="PTHR43798">
    <property type="entry name" value="MONOACYLGLYCEROL LIPASE"/>
    <property type="match status" value="1"/>
</dbReference>
<dbReference type="PANTHER" id="PTHR43798:SF33">
    <property type="entry name" value="HYDROLASE, PUTATIVE (AFU_ORTHOLOGUE AFUA_2G14860)-RELATED"/>
    <property type="match status" value="1"/>
</dbReference>
<dbReference type="InterPro" id="IPR029058">
    <property type="entry name" value="AB_hydrolase_fold"/>
</dbReference>
<dbReference type="GO" id="GO:0016020">
    <property type="term" value="C:membrane"/>
    <property type="evidence" value="ECO:0007669"/>
    <property type="project" value="TreeGrafter"/>
</dbReference>
<dbReference type="Pfam" id="PF12697">
    <property type="entry name" value="Abhydrolase_6"/>
    <property type="match status" value="1"/>
</dbReference>
<gene>
    <name evidence="2" type="ORF">JL106_15230</name>
</gene>
<evidence type="ECO:0000259" key="1">
    <source>
        <dbReference type="Pfam" id="PF12697"/>
    </source>
</evidence>
<dbReference type="InterPro" id="IPR000073">
    <property type="entry name" value="AB_hydrolase_1"/>
</dbReference>
<name>A0A938YEZ8_9ACTN</name>
<evidence type="ECO:0000313" key="3">
    <source>
        <dbReference type="Proteomes" id="UP000663792"/>
    </source>
</evidence>
<organism evidence="2 3">
    <name type="scientific">Nakamurella leprariae</name>
    <dbReference type="NCBI Taxonomy" id="2803911"/>
    <lineage>
        <taxon>Bacteria</taxon>
        <taxon>Bacillati</taxon>
        <taxon>Actinomycetota</taxon>
        <taxon>Actinomycetes</taxon>
        <taxon>Nakamurellales</taxon>
        <taxon>Nakamurellaceae</taxon>
        <taxon>Nakamurella</taxon>
    </lineage>
</organism>
<dbReference type="PRINTS" id="PR00111">
    <property type="entry name" value="ABHYDROLASE"/>
</dbReference>
<protein>
    <submittedName>
        <fullName evidence="2">Alpha/beta fold hydrolase</fullName>
    </submittedName>
</protein>
<accession>A0A938YEZ8</accession>
<keyword evidence="3" id="KW-1185">Reference proteome</keyword>
<dbReference type="InterPro" id="IPR050266">
    <property type="entry name" value="AB_hydrolase_sf"/>
</dbReference>
<dbReference type="AlphaFoldDB" id="A0A938YEZ8"/>
<proteinExistence type="predicted"/>
<comment type="caution">
    <text evidence="2">The sequence shown here is derived from an EMBL/GenBank/DDBJ whole genome shotgun (WGS) entry which is preliminary data.</text>
</comment>
<keyword evidence="2" id="KW-0378">Hydrolase</keyword>
<dbReference type="SUPFAM" id="SSF53474">
    <property type="entry name" value="alpha/beta-Hydrolases"/>
    <property type="match status" value="1"/>
</dbReference>
<dbReference type="EMBL" id="JAERWK010000020">
    <property type="protein sequence ID" value="MBM9468634.1"/>
    <property type="molecule type" value="Genomic_DNA"/>
</dbReference>
<sequence>MAFSAVHDLFIDERELRVSSNGTGRPILMLHDLGSSAASWEAMTPEVVAAGREVVAIDLPGSGHSDAVADNRLTGFVEHLHAALDHLVEFAGDPIDVVGHGFGGYLGLSLAAWFPDRISGLVVEDPMLPPRSGPPVRARMSPTMAVSGALTTVRRGRFRENVHGFARAKAVLDQLAQADPAWWAGLARITAPTFIIGTGLAHAGDRALLDLLAASIEPATRTDLPGARRGHLSDADAFAAMVVGFLG</sequence>
<dbReference type="Proteomes" id="UP000663792">
    <property type="component" value="Unassembled WGS sequence"/>
</dbReference>
<feature type="domain" description="AB hydrolase-1" evidence="1">
    <location>
        <begin position="27"/>
        <end position="240"/>
    </location>
</feature>
<reference evidence="2" key="1">
    <citation type="submission" date="2021-01" db="EMBL/GenBank/DDBJ databases">
        <title>YIM 132084 draft genome.</title>
        <authorList>
            <person name="An D."/>
        </authorList>
    </citation>
    <scope>NUCLEOTIDE SEQUENCE</scope>
    <source>
        <strain evidence="2">YIM 132084</strain>
    </source>
</reference>
<dbReference type="GO" id="GO:0016787">
    <property type="term" value="F:hydrolase activity"/>
    <property type="evidence" value="ECO:0007669"/>
    <property type="project" value="UniProtKB-KW"/>
</dbReference>
<dbReference type="Gene3D" id="3.40.50.1820">
    <property type="entry name" value="alpha/beta hydrolase"/>
    <property type="match status" value="1"/>
</dbReference>
<dbReference type="RefSeq" id="WP_205261583.1">
    <property type="nucleotide sequence ID" value="NZ_JAERWK010000020.1"/>
</dbReference>
<evidence type="ECO:0000313" key="2">
    <source>
        <dbReference type="EMBL" id="MBM9468634.1"/>
    </source>
</evidence>